<dbReference type="PANTHER" id="PTHR43115">
    <property type="entry name" value="DEHYDROGENASE/REDUCTASE SDR FAMILY MEMBER 11"/>
    <property type="match status" value="1"/>
</dbReference>
<dbReference type="InterPro" id="IPR002347">
    <property type="entry name" value="SDR_fam"/>
</dbReference>
<dbReference type="InterPro" id="IPR036291">
    <property type="entry name" value="NAD(P)-bd_dom_sf"/>
</dbReference>
<organism evidence="5 6">
    <name type="scientific">Streptomyces roseus</name>
    <dbReference type="NCBI Taxonomy" id="66430"/>
    <lineage>
        <taxon>Bacteria</taxon>
        <taxon>Bacillati</taxon>
        <taxon>Actinomycetota</taxon>
        <taxon>Actinomycetes</taxon>
        <taxon>Kitasatosporales</taxon>
        <taxon>Streptomycetaceae</taxon>
        <taxon>Streptomyces</taxon>
    </lineage>
</organism>
<dbReference type="PATRIC" id="fig|66430.4.peg.3261"/>
<dbReference type="Proteomes" id="UP000035932">
    <property type="component" value="Unassembled WGS sequence"/>
</dbReference>
<dbReference type="CDD" id="cd05233">
    <property type="entry name" value="SDR_c"/>
    <property type="match status" value="1"/>
</dbReference>
<dbReference type="FunFam" id="3.40.50.720:FF:000047">
    <property type="entry name" value="NADP-dependent L-serine/L-allo-threonine dehydrogenase"/>
    <property type="match status" value="1"/>
</dbReference>
<accession>A0A0J6XCZ0</accession>
<comment type="similarity">
    <text evidence="1 3">Belongs to the short-chain dehydrogenases/reductases (SDR) family.</text>
</comment>
<feature type="domain" description="Ketoreductase" evidence="4">
    <location>
        <begin position="11"/>
        <end position="190"/>
    </location>
</feature>
<dbReference type="PANTHER" id="PTHR43115:SF4">
    <property type="entry name" value="DEHYDROGENASE_REDUCTASE SDR FAMILY MEMBER 11"/>
    <property type="match status" value="1"/>
</dbReference>
<dbReference type="STRING" id="66430.ACS04_33015"/>
<comment type="caution">
    <text evidence="5">The sequence shown here is derived from an EMBL/GenBank/DDBJ whole genome shotgun (WGS) entry which is preliminary data.</text>
</comment>
<dbReference type="GO" id="GO:0016616">
    <property type="term" value="F:oxidoreductase activity, acting on the CH-OH group of donors, NAD or NADP as acceptor"/>
    <property type="evidence" value="ECO:0007669"/>
    <property type="project" value="UniProtKB-ARBA"/>
</dbReference>
<name>A0A0J6XCZ0_9ACTN</name>
<evidence type="ECO:0000256" key="3">
    <source>
        <dbReference type="RuleBase" id="RU000363"/>
    </source>
</evidence>
<evidence type="ECO:0000256" key="1">
    <source>
        <dbReference type="ARBA" id="ARBA00006484"/>
    </source>
</evidence>
<evidence type="ECO:0000313" key="6">
    <source>
        <dbReference type="Proteomes" id="UP000035932"/>
    </source>
</evidence>
<dbReference type="RefSeq" id="WP_048480535.1">
    <property type="nucleotide sequence ID" value="NZ_JBIRUD010000003.1"/>
</dbReference>
<dbReference type="SMART" id="SM00822">
    <property type="entry name" value="PKS_KR"/>
    <property type="match status" value="1"/>
</dbReference>
<keyword evidence="2" id="KW-0560">Oxidoreductase</keyword>
<dbReference type="SUPFAM" id="SSF51735">
    <property type="entry name" value="NAD(P)-binding Rossmann-fold domains"/>
    <property type="match status" value="1"/>
</dbReference>
<dbReference type="Gene3D" id="3.40.50.720">
    <property type="entry name" value="NAD(P)-binding Rossmann-like Domain"/>
    <property type="match status" value="1"/>
</dbReference>
<reference evidence="5 6" key="1">
    <citation type="submission" date="2015-06" db="EMBL/GenBank/DDBJ databases">
        <title>Recapitulation of the evolution of biosynthetic gene clusters reveals hidden chemical diversity on bacterial genomes.</title>
        <authorList>
            <person name="Cruz-Morales P."/>
            <person name="Martinez-Guerrero C."/>
            <person name="Morales-Escalante M.A."/>
            <person name="Yanez-Guerra L.A."/>
            <person name="Kopp J.F."/>
            <person name="Feldmann J."/>
            <person name="Ramos-Aboites H.E."/>
            <person name="Barona-Gomez F."/>
        </authorList>
    </citation>
    <scope>NUCLEOTIDE SEQUENCE [LARGE SCALE GENOMIC DNA]</scope>
    <source>
        <strain evidence="5 6">ATCC 31245</strain>
    </source>
</reference>
<dbReference type="OrthoDB" id="9775296at2"/>
<dbReference type="Pfam" id="PF00106">
    <property type="entry name" value="adh_short"/>
    <property type="match status" value="1"/>
</dbReference>
<dbReference type="PROSITE" id="PS00061">
    <property type="entry name" value="ADH_SHORT"/>
    <property type="match status" value="1"/>
</dbReference>
<evidence type="ECO:0000256" key="2">
    <source>
        <dbReference type="ARBA" id="ARBA00023002"/>
    </source>
</evidence>
<evidence type="ECO:0000259" key="4">
    <source>
        <dbReference type="SMART" id="SM00822"/>
    </source>
</evidence>
<keyword evidence="6" id="KW-1185">Reference proteome</keyword>
<sequence>MNRITPSATRKIVLVTGASGGIGEATARHLAAEGHHVVLGARRTDRLDALVTELTEAGHRAESAQLDVTDRASVEAFVSGALERHGRVDVLVNNAGIMPLSFMEELRVDEWDQMIDVNLRGVLYGIAAVLPTMGERRSGHIINVASTGGHRVDPTGVVYCATKFAVRAVSDGLRQETPDIRVTVVSPGLTKTELTHSGGNAAQQDAVRSALDAVGIDSSAIARAIGYAIAQPDDVNVNEVVVQGTAQL</sequence>
<dbReference type="PRINTS" id="PR00080">
    <property type="entry name" value="SDRFAMILY"/>
</dbReference>
<dbReference type="InterPro" id="IPR057326">
    <property type="entry name" value="KR_dom"/>
</dbReference>
<proteinExistence type="inferred from homology"/>
<gene>
    <name evidence="5" type="ORF">ACS04_33015</name>
</gene>
<dbReference type="PRINTS" id="PR00081">
    <property type="entry name" value="GDHRDH"/>
</dbReference>
<evidence type="ECO:0000313" key="5">
    <source>
        <dbReference type="EMBL" id="KMO93800.1"/>
    </source>
</evidence>
<dbReference type="InterPro" id="IPR020904">
    <property type="entry name" value="Sc_DH/Rdtase_CS"/>
</dbReference>
<dbReference type="AlphaFoldDB" id="A0A0J6XCZ0"/>
<protein>
    <submittedName>
        <fullName evidence="5">Oxidoreductase</fullName>
    </submittedName>
</protein>
<dbReference type="EMBL" id="LFML01000159">
    <property type="protein sequence ID" value="KMO93800.1"/>
    <property type="molecule type" value="Genomic_DNA"/>
</dbReference>